<dbReference type="Gene3D" id="2.70.170.10">
    <property type="entry name" value="Neurotransmitter-gated ion-channel ligand-binding domain"/>
    <property type="match status" value="1"/>
</dbReference>
<dbReference type="FunFam" id="1.20.58.390:FF:000098">
    <property type="entry name" value="Predicted protein"/>
    <property type="match status" value="1"/>
</dbReference>
<evidence type="ECO:0000259" key="12">
    <source>
        <dbReference type="Pfam" id="PF02931"/>
    </source>
</evidence>
<sequence>MVYGQVMALFVLITMFIAMARASRLQESSMFINSLKDDSKYDKRLRPYHRESTLNITVGMTILSFGEINEIEGEFSLDIFFRQTWIDPRLKHNNTGPVVLTGIHTNLIWLPDTFFINVRTVKKHDVPSSASSIKIQQNGEVKYSERVTLSAGCEIDLHRYPLDSQICKLRIMSYAYKKDEIEYQWNGDAKTDIAVMNDQMAQLIVTDIQRMKTTAVFREVHFSELVASFEFRRRLGYSLLQIYAPTFLVVTLSWLSFWISKNAVAARIALGVTTVLTIVTLNGSYRSTVPKVSYIKALDLYLIVSLFFVFGAVLEYIAVLLHHDYGFQSKVKNDKKEDQEIQEVNKENADQDIELVGTFSSRRNSTSKASKQSSSSGSIRVRNNAKAVDFIRNIISVDSTPIDKISKLAFPLSFILFNIVYWICYSV</sequence>
<gene>
    <name evidence="15" type="primary">LOC116298091</name>
</gene>
<evidence type="ECO:0000256" key="3">
    <source>
        <dbReference type="ARBA" id="ARBA00022448"/>
    </source>
</evidence>
<evidence type="ECO:0000313" key="15">
    <source>
        <dbReference type="RefSeq" id="XP_031562315.1"/>
    </source>
</evidence>
<dbReference type="InParanoid" id="A0A6P8IBS6"/>
<dbReference type="SUPFAM" id="SSF63712">
    <property type="entry name" value="Nicotinic receptor ligand binding domain-like"/>
    <property type="match status" value="1"/>
</dbReference>
<evidence type="ECO:0000256" key="1">
    <source>
        <dbReference type="ARBA" id="ARBA00004141"/>
    </source>
</evidence>
<keyword evidence="14" id="KW-1185">Reference proteome</keyword>
<keyword evidence="4" id="KW-1003">Cell membrane</keyword>
<dbReference type="InterPro" id="IPR006028">
    <property type="entry name" value="GABAA/Glycine_rcpt"/>
</dbReference>
<dbReference type="InterPro" id="IPR036719">
    <property type="entry name" value="Neuro-gated_channel_TM_sf"/>
</dbReference>
<dbReference type="KEGG" id="aten:116298091"/>
<dbReference type="PROSITE" id="PS00236">
    <property type="entry name" value="NEUROTR_ION_CHANNEL"/>
    <property type="match status" value="1"/>
</dbReference>
<protein>
    <submittedName>
        <fullName evidence="15">Glycine receptor subunit alphaZ1-like</fullName>
    </submittedName>
</protein>
<dbReference type="NCBIfam" id="TIGR00860">
    <property type="entry name" value="LIC"/>
    <property type="match status" value="1"/>
</dbReference>
<keyword evidence="6" id="KW-0732">Signal</keyword>
<dbReference type="Proteomes" id="UP000515163">
    <property type="component" value="Unplaced"/>
</dbReference>
<dbReference type="Pfam" id="PF02932">
    <property type="entry name" value="Neur_chan_memb"/>
    <property type="match status" value="1"/>
</dbReference>
<accession>A0A6P8IBS6</accession>
<dbReference type="GO" id="GO:0005230">
    <property type="term" value="F:extracellular ligand-gated monoatomic ion channel activity"/>
    <property type="evidence" value="ECO:0007669"/>
    <property type="project" value="InterPro"/>
</dbReference>
<evidence type="ECO:0000256" key="10">
    <source>
        <dbReference type="ARBA" id="ARBA00023303"/>
    </source>
</evidence>
<dbReference type="InterPro" id="IPR006029">
    <property type="entry name" value="Neurotrans-gated_channel_TM"/>
</dbReference>
<dbReference type="OrthoDB" id="407674at2759"/>
<evidence type="ECO:0000256" key="11">
    <source>
        <dbReference type="RuleBase" id="RU000687"/>
    </source>
</evidence>
<dbReference type="RefSeq" id="XP_031562315.1">
    <property type="nucleotide sequence ID" value="XM_031706455.1"/>
</dbReference>
<feature type="transmembrane region" description="Helical" evidence="11">
    <location>
        <begin position="408"/>
        <end position="425"/>
    </location>
</feature>
<evidence type="ECO:0000256" key="4">
    <source>
        <dbReference type="ARBA" id="ARBA00022475"/>
    </source>
</evidence>
<dbReference type="Gene3D" id="1.20.58.390">
    <property type="entry name" value="Neurotransmitter-gated ion-channel transmembrane domain"/>
    <property type="match status" value="1"/>
</dbReference>
<keyword evidence="10 11" id="KW-0407">Ion channel</keyword>
<dbReference type="CDD" id="cd18990">
    <property type="entry name" value="LGIC_ECD_GABAAR"/>
    <property type="match status" value="1"/>
</dbReference>
<feature type="transmembrane region" description="Helical" evidence="11">
    <location>
        <begin position="239"/>
        <end position="259"/>
    </location>
</feature>
<dbReference type="CDD" id="cd19049">
    <property type="entry name" value="LGIC_TM_anion"/>
    <property type="match status" value="1"/>
</dbReference>
<reference evidence="15" key="1">
    <citation type="submission" date="2025-08" db="UniProtKB">
        <authorList>
            <consortium name="RefSeq"/>
        </authorList>
    </citation>
    <scope>IDENTIFICATION</scope>
    <source>
        <tissue evidence="15">Tentacle</tissue>
    </source>
</reference>
<feature type="domain" description="Neurotransmitter-gated ion-channel transmembrane" evidence="13">
    <location>
        <begin position="242"/>
        <end position="346"/>
    </location>
</feature>
<comment type="subcellular location">
    <subcellularLocation>
        <location evidence="2">Cell membrane</location>
    </subcellularLocation>
    <subcellularLocation>
        <location evidence="1">Membrane</location>
        <topology evidence="1">Multi-pass membrane protein</topology>
    </subcellularLocation>
</comment>
<dbReference type="FunFam" id="2.70.170.10:FF:000045">
    <property type="entry name" value="Predicted protein"/>
    <property type="match status" value="1"/>
</dbReference>
<dbReference type="AlphaFoldDB" id="A0A6P8IBS6"/>
<proteinExistence type="inferred from homology"/>
<dbReference type="InterPro" id="IPR006201">
    <property type="entry name" value="Neur_channel"/>
</dbReference>
<dbReference type="SUPFAM" id="SSF90112">
    <property type="entry name" value="Neurotransmitter-gated ion-channel transmembrane pore"/>
    <property type="match status" value="1"/>
</dbReference>
<evidence type="ECO:0000256" key="2">
    <source>
        <dbReference type="ARBA" id="ARBA00004236"/>
    </source>
</evidence>
<name>A0A6P8IBS6_ACTTE</name>
<feature type="transmembrane region" description="Helical" evidence="11">
    <location>
        <begin position="297"/>
        <end position="321"/>
    </location>
</feature>
<evidence type="ECO:0000256" key="7">
    <source>
        <dbReference type="ARBA" id="ARBA00022989"/>
    </source>
</evidence>
<dbReference type="InterPro" id="IPR036734">
    <property type="entry name" value="Neur_chan_lig-bd_sf"/>
</dbReference>
<dbReference type="GeneID" id="116298091"/>
<evidence type="ECO:0000313" key="14">
    <source>
        <dbReference type="Proteomes" id="UP000515163"/>
    </source>
</evidence>
<evidence type="ECO:0000256" key="5">
    <source>
        <dbReference type="ARBA" id="ARBA00022692"/>
    </source>
</evidence>
<keyword evidence="9 11" id="KW-0472">Membrane</keyword>
<keyword evidence="3 11" id="KW-0813">Transport</keyword>
<dbReference type="InterPro" id="IPR018000">
    <property type="entry name" value="Neurotransmitter_ion_chnl_CS"/>
</dbReference>
<keyword evidence="5 11" id="KW-0812">Transmembrane</keyword>
<evidence type="ECO:0000256" key="6">
    <source>
        <dbReference type="ARBA" id="ARBA00022729"/>
    </source>
</evidence>
<evidence type="ECO:0000259" key="13">
    <source>
        <dbReference type="Pfam" id="PF02932"/>
    </source>
</evidence>
<keyword evidence="8 11" id="KW-0406">Ion transport</keyword>
<feature type="transmembrane region" description="Helical" evidence="11">
    <location>
        <begin position="6"/>
        <end position="23"/>
    </location>
</feature>
<feature type="domain" description="Neurotransmitter-gated ion-channel ligand-binding" evidence="12">
    <location>
        <begin position="34"/>
        <end position="234"/>
    </location>
</feature>
<dbReference type="PANTHER" id="PTHR18945">
    <property type="entry name" value="NEUROTRANSMITTER GATED ION CHANNEL"/>
    <property type="match status" value="1"/>
</dbReference>
<evidence type="ECO:0000256" key="8">
    <source>
        <dbReference type="ARBA" id="ARBA00023065"/>
    </source>
</evidence>
<feature type="transmembrane region" description="Helical" evidence="11">
    <location>
        <begin position="265"/>
        <end position="285"/>
    </location>
</feature>
<comment type="similarity">
    <text evidence="11">Belongs to the ligand-gated ion channel (TC 1.A.9) family.</text>
</comment>
<evidence type="ECO:0000256" key="9">
    <source>
        <dbReference type="ARBA" id="ARBA00023136"/>
    </source>
</evidence>
<keyword evidence="7 11" id="KW-1133">Transmembrane helix</keyword>
<dbReference type="PRINTS" id="PR00252">
    <property type="entry name" value="NRIONCHANNEL"/>
</dbReference>
<dbReference type="PRINTS" id="PR00253">
    <property type="entry name" value="GABAARECEPTR"/>
</dbReference>
<dbReference type="Pfam" id="PF02931">
    <property type="entry name" value="Neur_chan_LBD"/>
    <property type="match status" value="1"/>
</dbReference>
<dbReference type="GO" id="GO:0005886">
    <property type="term" value="C:plasma membrane"/>
    <property type="evidence" value="ECO:0007669"/>
    <property type="project" value="UniProtKB-SubCell"/>
</dbReference>
<dbReference type="GO" id="GO:0004888">
    <property type="term" value="F:transmembrane signaling receptor activity"/>
    <property type="evidence" value="ECO:0007669"/>
    <property type="project" value="InterPro"/>
</dbReference>
<dbReference type="InterPro" id="IPR038050">
    <property type="entry name" value="Neuro_actylchol_rec"/>
</dbReference>
<dbReference type="InterPro" id="IPR006202">
    <property type="entry name" value="Neur_chan_lig-bd"/>
</dbReference>
<organism evidence="14 15">
    <name type="scientific">Actinia tenebrosa</name>
    <name type="common">Australian red waratah sea anemone</name>
    <dbReference type="NCBI Taxonomy" id="6105"/>
    <lineage>
        <taxon>Eukaryota</taxon>
        <taxon>Metazoa</taxon>
        <taxon>Cnidaria</taxon>
        <taxon>Anthozoa</taxon>
        <taxon>Hexacorallia</taxon>
        <taxon>Actiniaria</taxon>
        <taxon>Actiniidae</taxon>
        <taxon>Actinia</taxon>
    </lineage>
</organism>